<proteinExistence type="predicted"/>
<dbReference type="RefSeq" id="WP_060150059.1">
    <property type="nucleotide sequence ID" value="NZ_LPGD01000097.1"/>
</dbReference>
<comment type="caution">
    <text evidence="3">The sequence shown here is derived from an EMBL/GenBank/DDBJ whole genome shotgun (WGS) entry which is preliminary data.</text>
</comment>
<feature type="region of interest" description="Disordered" evidence="2">
    <location>
        <begin position="353"/>
        <end position="405"/>
    </location>
</feature>
<evidence type="ECO:0008006" key="5">
    <source>
        <dbReference type="Google" id="ProtNLM"/>
    </source>
</evidence>
<evidence type="ECO:0000256" key="1">
    <source>
        <dbReference type="SAM" id="Coils"/>
    </source>
</evidence>
<evidence type="ECO:0000313" key="4">
    <source>
        <dbReference type="Proteomes" id="UP000068603"/>
    </source>
</evidence>
<dbReference type="PIRSF" id="PIRSF029215">
    <property type="entry name" value="UCP029215"/>
    <property type="match status" value="1"/>
</dbReference>
<evidence type="ECO:0000256" key="2">
    <source>
        <dbReference type="SAM" id="MobiDB-lite"/>
    </source>
</evidence>
<sequence length="405" mass="43865">MSKRIQHTFDAALGERRRTPEGYLVAPAVIARTGIQIYLAHELGLDGDPMREVRIYRPPEEVFHLDAIASFDNQPITIDHPPDGVTPDNWRELSVGVMRGPHRASNLLRGEARIMDADAIDQVETKVREELSGGYSAVYDWTPGVTPEGEPYEGIQRDIRGNHTALVRRGRCGPVCRVGDSQPSKPTGATAMPIQITIDGIPFSLDEAAAAAVNNLTKRLADSTATVADLNARLDRKIKIRNKTIALRDSEELEDEVEELEDELEEAQKDAMTPQQRDAMVADWAEMLEGGKRIAPTVDAKGKTCAQYRREVIKALYSDHKPVVDAVLGGKTLDAADDATLRQAFGVLAATAGGKTTGDASSMRDPVVDSLNQSTKTNDAAGGGSGQKTADAARGSFIDRMNGRA</sequence>
<dbReference type="InterPro" id="IPR016913">
    <property type="entry name" value="UCP029215"/>
</dbReference>
<dbReference type="Proteomes" id="UP000068603">
    <property type="component" value="Unassembled WGS sequence"/>
</dbReference>
<keyword evidence="1" id="KW-0175">Coiled coil</keyword>
<organism evidence="3">
    <name type="scientific">Burkholderia stagnalis</name>
    <dbReference type="NCBI Taxonomy" id="1503054"/>
    <lineage>
        <taxon>Bacteria</taxon>
        <taxon>Pseudomonadati</taxon>
        <taxon>Pseudomonadota</taxon>
        <taxon>Betaproteobacteria</taxon>
        <taxon>Burkholderiales</taxon>
        <taxon>Burkholderiaceae</taxon>
        <taxon>Burkholderia</taxon>
        <taxon>Burkholderia cepacia complex</taxon>
    </lineage>
</organism>
<gene>
    <name evidence="3" type="ORF">WT44_13745</name>
</gene>
<feature type="coiled-coil region" evidence="1">
    <location>
        <begin position="213"/>
        <end position="277"/>
    </location>
</feature>
<dbReference type="Pfam" id="PF09979">
    <property type="entry name" value="DUF2213"/>
    <property type="match status" value="1"/>
</dbReference>
<evidence type="ECO:0000313" key="3">
    <source>
        <dbReference type="EMBL" id="KWA62687.1"/>
    </source>
</evidence>
<name>A0A108LKD7_9BURK</name>
<dbReference type="AlphaFoldDB" id="A0A108LKD7"/>
<accession>A0A108LKD7</accession>
<dbReference type="EMBL" id="LPHB01000040">
    <property type="protein sequence ID" value="KWA62687.1"/>
    <property type="molecule type" value="Genomic_DNA"/>
</dbReference>
<reference evidence="3 4" key="1">
    <citation type="submission" date="2015-11" db="EMBL/GenBank/DDBJ databases">
        <title>Expanding the genomic diversity of Burkholderia species for the development of highly accurate diagnostics.</title>
        <authorList>
            <person name="Sahl J."/>
            <person name="Keim P."/>
            <person name="Wagner D."/>
        </authorList>
    </citation>
    <scope>NUCLEOTIDE SEQUENCE [LARGE SCALE GENOMIC DNA]</scope>
    <source>
        <strain evidence="3 4">MSMB1960WGS</strain>
    </source>
</reference>
<protein>
    <recommendedName>
        <fullName evidence="5">DUF2213 domain-containing protein</fullName>
    </recommendedName>
</protein>